<sequence>MPVAEKISSYFSGIGAKRLSRVEVKPDNSNQHEFNGINAFKEFFGSDKIRFKGTFIFLSDDQDKVDKIDGTLTWYDARAKHPTRSEFRLYYTSNIVIEAASQDDLLIIARTKADSLMIIVAPEGSTSEKQLLWLFGLDEVGDKFITRDFEYEDRELGFAGKYILSELGIELVEKDTSYFDELFNRFGNTFPTTKVFSEFSRSTVIGVSAIEEPDKTLLAWLEREELLFKALEAKIVSAKLKNGFGLVSSEVEEFISFSLSVQNRRKSRAGHAFENNLAKIFEVNNIYFAKGATTERSNKPDFLFPGLSEYQNLTFPADMLTMLGVKTTAKDRWRQILMEADRVSLKHLITLEPSISKNQTDEMIAQKIQLILPEPLLSTYTQSQQQTLITLSQFLNFLKIRQLKTLGI</sequence>
<accession>A0A0E9N2R3</accession>
<dbReference type="Proteomes" id="UP000033121">
    <property type="component" value="Unassembled WGS sequence"/>
</dbReference>
<dbReference type="GO" id="GO:0009307">
    <property type="term" value="P:DNA restriction-modification system"/>
    <property type="evidence" value="ECO:0007669"/>
    <property type="project" value="InterPro"/>
</dbReference>
<gene>
    <name evidence="2" type="ORF">FPE01S_03_01730</name>
</gene>
<protein>
    <submittedName>
        <fullName evidence="2">Type II restriction enzyme</fullName>
    </submittedName>
</protein>
<keyword evidence="3" id="KW-1185">Reference proteome</keyword>
<evidence type="ECO:0000313" key="2">
    <source>
        <dbReference type="EMBL" id="GAO44134.1"/>
    </source>
</evidence>
<dbReference type="Pfam" id="PF09019">
    <property type="entry name" value="EcoRII-C"/>
    <property type="match status" value="1"/>
</dbReference>
<comment type="caution">
    <text evidence="2">The sequence shown here is derived from an EMBL/GenBank/DDBJ whole genome shotgun (WGS) entry which is preliminary data.</text>
</comment>
<dbReference type="InterPro" id="IPR011335">
    <property type="entry name" value="Restrct_endonuc-II-like"/>
</dbReference>
<organism evidence="2 3">
    <name type="scientific">Flavihumibacter petaseus NBRC 106054</name>
    <dbReference type="NCBI Taxonomy" id="1220578"/>
    <lineage>
        <taxon>Bacteria</taxon>
        <taxon>Pseudomonadati</taxon>
        <taxon>Bacteroidota</taxon>
        <taxon>Chitinophagia</taxon>
        <taxon>Chitinophagales</taxon>
        <taxon>Chitinophagaceae</taxon>
        <taxon>Flavihumibacter</taxon>
    </lineage>
</organism>
<proteinExistence type="predicted"/>
<evidence type="ECO:0000313" key="3">
    <source>
        <dbReference type="Proteomes" id="UP000033121"/>
    </source>
</evidence>
<feature type="domain" description="Restriction endonuclease type II EcoRII C-terminal" evidence="1">
    <location>
        <begin position="228"/>
        <end position="395"/>
    </location>
</feature>
<dbReference type="AlphaFoldDB" id="A0A0E9N2R3"/>
<name>A0A0E9N2R3_9BACT</name>
<dbReference type="Gene3D" id="3.40.91.80">
    <property type="match status" value="1"/>
</dbReference>
<reference evidence="2 3" key="1">
    <citation type="submission" date="2015-04" db="EMBL/GenBank/DDBJ databases">
        <title>Whole genome shotgun sequence of Flavihumibacter petaseus NBRC 106054.</title>
        <authorList>
            <person name="Miyazawa S."/>
            <person name="Hosoyama A."/>
            <person name="Hashimoto M."/>
            <person name="Noguchi M."/>
            <person name="Tsuchikane K."/>
            <person name="Ohji S."/>
            <person name="Yamazoe A."/>
            <person name="Ichikawa N."/>
            <person name="Kimura A."/>
            <person name="Fujita N."/>
        </authorList>
    </citation>
    <scope>NUCLEOTIDE SEQUENCE [LARGE SCALE GENOMIC DNA]</scope>
    <source>
        <strain evidence="2 3">NBRC 106054</strain>
    </source>
</reference>
<dbReference type="InterPro" id="IPR015109">
    <property type="entry name" value="Restrct_endonuc_II_EcoRII_C"/>
</dbReference>
<dbReference type="EMBL" id="BBWV01000003">
    <property type="protein sequence ID" value="GAO44134.1"/>
    <property type="molecule type" value="Genomic_DNA"/>
</dbReference>
<dbReference type="STRING" id="1220578.FPE01S_03_01730"/>
<dbReference type="SUPFAM" id="SSF52980">
    <property type="entry name" value="Restriction endonuclease-like"/>
    <property type="match status" value="1"/>
</dbReference>
<dbReference type="GO" id="GO:0009036">
    <property type="term" value="F:type II site-specific deoxyribonuclease activity"/>
    <property type="evidence" value="ECO:0007669"/>
    <property type="project" value="InterPro"/>
</dbReference>
<dbReference type="RefSeq" id="WP_046370106.1">
    <property type="nucleotide sequence ID" value="NZ_BBWV01000003.1"/>
</dbReference>
<dbReference type="InterPro" id="IPR038365">
    <property type="entry name" value="EcoRII_C_sf"/>
</dbReference>
<evidence type="ECO:0000259" key="1">
    <source>
        <dbReference type="Pfam" id="PF09019"/>
    </source>
</evidence>
<dbReference type="GO" id="GO:0003677">
    <property type="term" value="F:DNA binding"/>
    <property type="evidence" value="ECO:0007669"/>
    <property type="project" value="InterPro"/>
</dbReference>